<dbReference type="SMR" id="A0A1D6NFX8"/>
<dbReference type="InterPro" id="IPR027065">
    <property type="entry name" value="Lon_Prtase"/>
</dbReference>
<dbReference type="GO" id="GO:0004252">
    <property type="term" value="F:serine-type endopeptidase activity"/>
    <property type="evidence" value="ECO:0007669"/>
    <property type="project" value="InterPro"/>
</dbReference>
<gene>
    <name evidence="2" type="ORF">ZEAMMB73_Zm00001d043893</name>
</gene>
<dbReference type="EMBL" id="CM007649">
    <property type="protein sequence ID" value="ONM39365.1"/>
    <property type="molecule type" value="Genomic_DNA"/>
</dbReference>
<reference evidence="2" key="1">
    <citation type="submission" date="2015-12" db="EMBL/GenBank/DDBJ databases">
        <title>Update maize B73 reference genome by single molecule sequencing technologies.</title>
        <authorList>
            <consortium name="Maize Genome Sequencing Project"/>
            <person name="Ware D."/>
        </authorList>
    </citation>
    <scope>NUCLEOTIDE SEQUENCE [LARGE SCALE GENOMIC DNA]</scope>
    <source>
        <tissue evidence="2">Seedling</tissue>
    </source>
</reference>
<dbReference type="Gene3D" id="1.10.8.60">
    <property type="match status" value="1"/>
</dbReference>
<dbReference type="FunFam" id="1.10.8.60:FF:000080">
    <property type="entry name" value="Lon protease homolog, mitochondrial"/>
    <property type="match status" value="1"/>
</dbReference>
<dbReference type="GO" id="GO:0005524">
    <property type="term" value="F:ATP binding"/>
    <property type="evidence" value="ECO:0007669"/>
    <property type="project" value="InterPro"/>
</dbReference>
<sequence length="89" mass="9929">MEIIAIAGYITDEKMHIARDYLDKNTRQVCGIKPDQVEVTDTALLALIENYCREAGIVLQIVRQRVSNEPDHESVGATVTEESGSGEFY</sequence>
<dbReference type="InterPro" id="IPR054594">
    <property type="entry name" value="Lon_lid"/>
</dbReference>
<protein>
    <submittedName>
        <fullName evidence="2">Lon protease homolog 2 peroxisomal</fullName>
    </submittedName>
</protein>
<proteinExistence type="predicted"/>
<dbReference type="InterPro" id="IPR027417">
    <property type="entry name" value="P-loop_NTPase"/>
</dbReference>
<dbReference type="SUPFAM" id="SSF52540">
    <property type="entry name" value="P-loop containing nucleoside triphosphate hydrolases"/>
    <property type="match status" value="1"/>
</dbReference>
<dbReference type="GO" id="GO:0006508">
    <property type="term" value="P:proteolysis"/>
    <property type="evidence" value="ECO:0007669"/>
    <property type="project" value="UniProtKB-KW"/>
</dbReference>
<dbReference type="AlphaFoldDB" id="A0A1D6NFX8"/>
<dbReference type="InParanoid" id="A0A1D6NFX8"/>
<organism evidence="2">
    <name type="scientific">Zea mays</name>
    <name type="common">Maize</name>
    <dbReference type="NCBI Taxonomy" id="4577"/>
    <lineage>
        <taxon>Eukaryota</taxon>
        <taxon>Viridiplantae</taxon>
        <taxon>Streptophyta</taxon>
        <taxon>Embryophyta</taxon>
        <taxon>Tracheophyta</taxon>
        <taxon>Spermatophyta</taxon>
        <taxon>Magnoliopsida</taxon>
        <taxon>Liliopsida</taxon>
        <taxon>Poales</taxon>
        <taxon>Poaceae</taxon>
        <taxon>PACMAD clade</taxon>
        <taxon>Panicoideae</taxon>
        <taxon>Andropogonodae</taxon>
        <taxon>Andropogoneae</taxon>
        <taxon>Tripsacinae</taxon>
        <taxon>Zea</taxon>
    </lineage>
</organism>
<feature type="domain" description="Lon protease AAA+ ATPase lid" evidence="1">
    <location>
        <begin position="30"/>
        <end position="57"/>
    </location>
</feature>
<dbReference type="STRING" id="4577.A0A1D6NFX8"/>
<name>A0A1D6NFX8_MAIZE</name>
<dbReference type="GO" id="GO:0004176">
    <property type="term" value="F:ATP-dependent peptidase activity"/>
    <property type="evidence" value="ECO:0007669"/>
    <property type="project" value="InterPro"/>
</dbReference>
<keyword evidence="2" id="KW-0378">Hydrolase</keyword>
<accession>A0A1D6NFX8</accession>
<dbReference type="PANTHER" id="PTHR43718">
    <property type="entry name" value="LON PROTEASE"/>
    <property type="match status" value="1"/>
</dbReference>
<dbReference type="GO" id="GO:0030163">
    <property type="term" value="P:protein catabolic process"/>
    <property type="evidence" value="ECO:0007669"/>
    <property type="project" value="InterPro"/>
</dbReference>
<dbReference type="PANTHER" id="PTHR43718:SF2">
    <property type="entry name" value="LON PROTEASE HOMOLOG, MITOCHONDRIAL"/>
    <property type="match status" value="1"/>
</dbReference>
<dbReference type="Pfam" id="PF22667">
    <property type="entry name" value="Lon_lid"/>
    <property type="match status" value="1"/>
</dbReference>
<evidence type="ECO:0000259" key="1">
    <source>
        <dbReference type="Pfam" id="PF22667"/>
    </source>
</evidence>
<keyword evidence="2" id="KW-0645">Protease</keyword>
<evidence type="ECO:0000313" key="2">
    <source>
        <dbReference type="EMBL" id="ONM39365.1"/>
    </source>
</evidence>